<evidence type="ECO:0000313" key="1">
    <source>
        <dbReference type="EMBL" id="MBX70370.1"/>
    </source>
</evidence>
<protein>
    <submittedName>
        <fullName evidence="1">Uncharacterized protein</fullName>
    </submittedName>
</protein>
<proteinExistence type="predicted"/>
<dbReference type="AlphaFoldDB" id="A0A2P2QTK8"/>
<name>A0A2P2QTK8_RHIMU</name>
<dbReference type="EMBL" id="GGEC01089886">
    <property type="protein sequence ID" value="MBX70370.1"/>
    <property type="molecule type" value="Transcribed_RNA"/>
</dbReference>
<sequence>MQLCLHKRQKLFHNCLPIILPGQLTVPKCNCFVLVYNGHFYFPFIFAW</sequence>
<reference evidence="1" key="1">
    <citation type="submission" date="2018-02" db="EMBL/GenBank/DDBJ databases">
        <title>Rhizophora mucronata_Transcriptome.</title>
        <authorList>
            <person name="Meera S.P."/>
            <person name="Sreeshan A."/>
            <person name="Augustine A."/>
        </authorList>
    </citation>
    <scope>NUCLEOTIDE SEQUENCE</scope>
    <source>
        <tissue evidence="1">Leaf</tissue>
    </source>
</reference>
<organism evidence="1">
    <name type="scientific">Rhizophora mucronata</name>
    <name type="common">Asiatic mangrove</name>
    <dbReference type="NCBI Taxonomy" id="61149"/>
    <lineage>
        <taxon>Eukaryota</taxon>
        <taxon>Viridiplantae</taxon>
        <taxon>Streptophyta</taxon>
        <taxon>Embryophyta</taxon>
        <taxon>Tracheophyta</taxon>
        <taxon>Spermatophyta</taxon>
        <taxon>Magnoliopsida</taxon>
        <taxon>eudicotyledons</taxon>
        <taxon>Gunneridae</taxon>
        <taxon>Pentapetalae</taxon>
        <taxon>rosids</taxon>
        <taxon>fabids</taxon>
        <taxon>Malpighiales</taxon>
        <taxon>Rhizophoraceae</taxon>
        <taxon>Rhizophora</taxon>
    </lineage>
</organism>
<accession>A0A2P2QTK8</accession>